<evidence type="ECO:0000256" key="1">
    <source>
        <dbReference type="SAM" id="Phobius"/>
    </source>
</evidence>
<protein>
    <submittedName>
        <fullName evidence="2">TIGR04086 family membrane protein</fullName>
    </submittedName>
</protein>
<feature type="transmembrane region" description="Helical" evidence="1">
    <location>
        <begin position="12"/>
        <end position="32"/>
    </location>
</feature>
<accession>A0ABU9DUU9</accession>
<sequence length="119" mass="12433">MNRSPLLSGLTYSAGVALIGTLLASLLMLGTGLSENSWLAVTLFIHGLALLVGGIITGKRCESRGWYHGGLLGLAYTLVVWLIGFLAYDSSFTRELMMIAGLALAAGAFGGMIGVNVKK</sequence>
<dbReference type="EMBL" id="JBBPCC010000021">
    <property type="protein sequence ID" value="MEK8131518.1"/>
    <property type="molecule type" value="Genomic_DNA"/>
</dbReference>
<dbReference type="InterPro" id="IPR023804">
    <property type="entry name" value="DUF3792_TM"/>
</dbReference>
<keyword evidence="1" id="KW-0472">Membrane</keyword>
<dbReference type="NCBIfam" id="TIGR04086">
    <property type="entry name" value="TIGR04086_membr"/>
    <property type="match status" value="1"/>
</dbReference>
<organism evidence="2 3">
    <name type="scientific">Paenibacillus filicis</name>
    <dbReference type="NCBI Taxonomy" id="669464"/>
    <lineage>
        <taxon>Bacteria</taxon>
        <taxon>Bacillati</taxon>
        <taxon>Bacillota</taxon>
        <taxon>Bacilli</taxon>
        <taxon>Bacillales</taxon>
        <taxon>Paenibacillaceae</taxon>
        <taxon>Paenibacillus</taxon>
    </lineage>
</organism>
<dbReference type="Proteomes" id="UP001469365">
    <property type="component" value="Unassembled WGS sequence"/>
</dbReference>
<feature type="transmembrane region" description="Helical" evidence="1">
    <location>
        <begin position="38"/>
        <end position="58"/>
    </location>
</feature>
<dbReference type="Pfam" id="PF12670">
    <property type="entry name" value="DUF3792"/>
    <property type="match status" value="1"/>
</dbReference>
<proteinExistence type="predicted"/>
<keyword evidence="1" id="KW-1133">Transmembrane helix</keyword>
<reference evidence="2 3" key="1">
    <citation type="submission" date="2024-04" db="EMBL/GenBank/DDBJ databases">
        <title>draft genome sequnece of Paenibacillus filicis.</title>
        <authorList>
            <person name="Kim D.-U."/>
        </authorList>
    </citation>
    <scope>NUCLEOTIDE SEQUENCE [LARGE SCALE GENOMIC DNA]</scope>
    <source>
        <strain evidence="2 3">KACC14197</strain>
    </source>
</reference>
<name>A0ABU9DUU9_9BACL</name>
<feature type="transmembrane region" description="Helical" evidence="1">
    <location>
        <begin position="65"/>
        <end position="84"/>
    </location>
</feature>
<evidence type="ECO:0000313" key="2">
    <source>
        <dbReference type="EMBL" id="MEK8131518.1"/>
    </source>
</evidence>
<feature type="transmembrane region" description="Helical" evidence="1">
    <location>
        <begin position="96"/>
        <end position="117"/>
    </location>
</feature>
<comment type="caution">
    <text evidence="2">The sequence shown here is derived from an EMBL/GenBank/DDBJ whole genome shotgun (WGS) entry which is preliminary data.</text>
</comment>
<dbReference type="RefSeq" id="WP_341418645.1">
    <property type="nucleotide sequence ID" value="NZ_JBBPCC010000021.1"/>
</dbReference>
<gene>
    <name evidence="2" type="ORF">WMW72_26775</name>
</gene>
<evidence type="ECO:0000313" key="3">
    <source>
        <dbReference type="Proteomes" id="UP001469365"/>
    </source>
</evidence>
<keyword evidence="3" id="KW-1185">Reference proteome</keyword>
<keyword evidence="1" id="KW-0812">Transmembrane</keyword>